<organism evidence="12">
    <name type="scientific">hydrothermal vent metagenome</name>
    <dbReference type="NCBI Taxonomy" id="652676"/>
    <lineage>
        <taxon>unclassified sequences</taxon>
        <taxon>metagenomes</taxon>
        <taxon>ecological metagenomes</taxon>
    </lineage>
</organism>
<feature type="transmembrane region" description="Helical" evidence="11">
    <location>
        <begin position="209"/>
        <end position="234"/>
    </location>
</feature>
<feature type="transmembrane region" description="Helical" evidence="11">
    <location>
        <begin position="120"/>
        <end position="140"/>
    </location>
</feature>
<keyword evidence="6" id="KW-0375">Hydrogen ion transport</keyword>
<evidence type="ECO:0000256" key="1">
    <source>
        <dbReference type="ARBA" id="ARBA00004141"/>
    </source>
</evidence>
<dbReference type="NCBIfam" id="TIGR01131">
    <property type="entry name" value="ATP_synt_6_or_A"/>
    <property type="match status" value="1"/>
</dbReference>
<accession>A0A3B1C467</accession>
<evidence type="ECO:0000256" key="2">
    <source>
        <dbReference type="ARBA" id="ARBA00006810"/>
    </source>
</evidence>
<feature type="transmembrane region" description="Helical" evidence="11">
    <location>
        <begin position="176"/>
        <end position="203"/>
    </location>
</feature>
<feature type="transmembrane region" description="Helical" evidence="11">
    <location>
        <begin position="146"/>
        <end position="164"/>
    </location>
</feature>
<dbReference type="GO" id="GO:0016787">
    <property type="term" value="F:hydrolase activity"/>
    <property type="evidence" value="ECO:0007669"/>
    <property type="project" value="UniProtKB-KW"/>
</dbReference>
<evidence type="ECO:0000256" key="3">
    <source>
        <dbReference type="ARBA" id="ARBA00022448"/>
    </source>
</evidence>
<evidence type="ECO:0000256" key="9">
    <source>
        <dbReference type="ARBA" id="ARBA00023136"/>
    </source>
</evidence>
<dbReference type="InterPro" id="IPR035908">
    <property type="entry name" value="F0_ATP_A_sf"/>
</dbReference>
<evidence type="ECO:0000256" key="6">
    <source>
        <dbReference type="ARBA" id="ARBA00022781"/>
    </source>
</evidence>
<dbReference type="GO" id="GO:0046933">
    <property type="term" value="F:proton-transporting ATP synthase activity, rotational mechanism"/>
    <property type="evidence" value="ECO:0007669"/>
    <property type="project" value="TreeGrafter"/>
</dbReference>
<keyword evidence="8" id="KW-0406">Ion transport</keyword>
<dbReference type="PROSITE" id="PS00449">
    <property type="entry name" value="ATPASE_A"/>
    <property type="match status" value="1"/>
</dbReference>
<dbReference type="GO" id="GO:0045259">
    <property type="term" value="C:proton-transporting ATP synthase complex"/>
    <property type="evidence" value="ECO:0007669"/>
    <property type="project" value="UniProtKB-KW"/>
</dbReference>
<evidence type="ECO:0000256" key="11">
    <source>
        <dbReference type="SAM" id="Phobius"/>
    </source>
</evidence>
<evidence type="ECO:0000256" key="10">
    <source>
        <dbReference type="ARBA" id="ARBA00023310"/>
    </source>
</evidence>
<protein>
    <submittedName>
        <fullName evidence="12">ATP synthase F0 sector subunit a</fullName>
        <ecNumber evidence="12">3.6.3.14</ecNumber>
    </submittedName>
</protein>
<keyword evidence="4" id="KW-0138">CF(0)</keyword>
<dbReference type="PRINTS" id="PR00123">
    <property type="entry name" value="ATPASEA"/>
</dbReference>
<feature type="transmembrane region" description="Helical" evidence="11">
    <location>
        <begin position="246"/>
        <end position="277"/>
    </location>
</feature>
<name>A0A3B1C467_9ZZZZ</name>
<evidence type="ECO:0000256" key="4">
    <source>
        <dbReference type="ARBA" id="ARBA00022547"/>
    </source>
</evidence>
<comment type="subcellular location">
    <subcellularLocation>
        <location evidence="1">Membrane</location>
        <topology evidence="1">Multi-pass membrane protein</topology>
    </subcellularLocation>
</comment>
<keyword evidence="12" id="KW-0378">Hydrolase</keyword>
<evidence type="ECO:0000313" key="12">
    <source>
        <dbReference type="EMBL" id="VAX24969.1"/>
    </source>
</evidence>
<dbReference type="Gene3D" id="1.20.120.220">
    <property type="entry name" value="ATP synthase, F0 complex, subunit A"/>
    <property type="match status" value="1"/>
</dbReference>
<sequence length="281" mass="31063">MIFSVSESVQDTLVASKINSGGESDWIMHHVLDSHEFDFAPFGSIPLPHISLLGLDISITKHVVFLWIVAVLLIVAFKIAANAYKKSLVPHGFTNFMEVMIIFVRDDIAKPTIGKGYEKFLPYLLTVFFFILFSNFFGLVPNGSTITSNISVTATLAIIAFIVIQGGGMMQNGVFGYFRGLIPGGVPTWLLPIMFIVEILGLFTKPFALAVRLFANMTAGHIIIFSLIGLIFILKTYYVAPVSIAFALFIYLLEILVALIQAYIFTMLTALFIGMAVHQEH</sequence>
<dbReference type="EMBL" id="UOGD01000287">
    <property type="protein sequence ID" value="VAX24969.1"/>
    <property type="molecule type" value="Genomic_DNA"/>
</dbReference>
<dbReference type="HAMAP" id="MF_01393">
    <property type="entry name" value="ATP_synth_a_bact"/>
    <property type="match status" value="1"/>
</dbReference>
<dbReference type="PANTHER" id="PTHR11410:SF0">
    <property type="entry name" value="ATP SYNTHASE SUBUNIT A"/>
    <property type="match status" value="1"/>
</dbReference>
<keyword evidence="10" id="KW-0066">ATP synthesis</keyword>
<dbReference type="EC" id="3.6.3.14" evidence="12"/>
<dbReference type="SUPFAM" id="SSF81336">
    <property type="entry name" value="F1F0 ATP synthase subunit A"/>
    <property type="match status" value="1"/>
</dbReference>
<gene>
    <name evidence="12" type="ORF">MNBD_IGNAVI01-2142</name>
</gene>
<dbReference type="InterPro" id="IPR023011">
    <property type="entry name" value="ATP_synth_F0_asu_AS"/>
</dbReference>
<keyword evidence="3" id="KW-0813">Transport</keyword>
<keyword evidence="5 11" id="KW-0812">Transmembrane</keyword>
<dbReference type="Pfam" id="PF00119">
    <property type="entry name" value="ATP-synt_A"/>
    <property type="match status" value="1"/>
</dbReference>
<keyword evidence="7 11" id="KW-1133">Transmembrane helix</keyword>
<evidence type="ECO:0000256" key="8">
    <source>
        <dbReference type="ARBA" id="ARBA00023065"/>
    </source>
</evidence>
<reference evidence="12" key="1">
    <citation type="submission" date="2018-06" db="EMBL/GenBank/DDBJ databases">
        <authorList>
            <person name="Zhirakovskaya E."/>
        </authorList>
    </citation>
    <scope>NUCLEOTIDE SEQUENCE</scope>
</reference>
<feature type="transmembrane region" description="Helical" evidence="11">
    <location>
        <begin position="62"/>
        <end position="81"/>
    </location>
</feature>
<proteinExistence type="inferred from homology"/>
<evidence type="ECO:0000256" key="5">
    <source>
        <dbReference type="ARBA" id="ARBA00022692"/>
    </source>
</evidence>
<dbReference type="AlphaFoldDB" id="A0A3B1C467"/>
<comment type="similarity">
    <text evidence="2">Belongs to the ATPase A chain family.</text>
</comment>
<dbReference type="PANTHER" id="PTHR11410">
    <property type="entry name" value="ATP SYNTHASE SUBUNIT A"/>
    <property type="match status" value="1"/>
</dbReference>
<dbReference type="InterPro" id="IPR000568">
    <property type="entry name" value="ATP_synth_F0_asu"/>
</dbReference>
<keyword evidence="9 11" id="KW-0472">Membrane</keyword>
<dbReference type="CDD" id="cd00310">
    <property type="entry name" value="ATP-synt_Fo_a_6"/>
    <property type="match status" value="1"/>
</dbReference>
<dbReference type="InterPro" id="IPR045083">
    <property type="entry name" value="ATP_synth_F0_asu_bact/mt"/>
</dbReference>
<evidence type="ECO:0000256" key="7">
    <source>
        <dbReference type="ARBA" id="ARBA00022989"/>
    </source>
</evidence>